<evidence type="ECO:0000313" key="2">
    <source>
        <dbReference type="Proteomes" id="UP000276133"/>
    </source>
</evidence>
<sequence>MKNLPIWVIKTNGINHVPVPSQFYHLFGINGKKYLKQAEQLVLFWNFTNFGLRSRRMREKQNLKKSELVYNRILIAKILKLLS</sequence>
<keyword evidence="2" id="KW-1185">Reference proteome</keyword>
<proteinExistence type="predicted"/>
<dbReference type="AlphaFoldDB" id="A0A3M7QKT8"/>
<accession>A0A3M7QKT8</accession>
<dbReference type="EMBL" id="REGN01005919">
    <property type="protein sequence ID" value="RNA11578.1"/>
    <property type="molecule type" value="Genomic_DNA"/>
</dbReference>
<evidence type="ECO:0000313" key="1">
    <source>
        <dbReference type="EMBL" id="RNA11578.1"/>
    </source>
</evidence>
<gene>
    <name evidence="1" type="ORF">BpHYR1_024910</name>
</gene>
<protein>
    <submittedName>
        <fullName evidence="1">Uncharacterized protein</fullName>
    </submittedName>
</protein>
<organism evidence="1 2">
    <name type="scientific">Brachionus plicatilis</name>
    <name type="common">Marine rotifer</name>
    <name type="synonym">Brachionus muelleri</name>
    <dbReference type="NCBI Taxonomy" id="10195"/>
    <lineage>
        <taxon>Eukaryota</taxon>
        <taxon>Metazoa</taxon>
        <taxon>Spiralia</taxon>
        <taxon>Gnathifera</taxon>
        <taxon>Rotifera</taxon>
        <taxon>Eurotatoria</taxon>
        <taxon>Monogononta</taxon>
        <taxon>Pseudotrocha</taxon>
        <taxon>Ploima</taxon>
        <taxon>Brachionidae</taxon>
        <taxon>Brachionus</taxon>
    </lineage>
</organism>
<name>A0A3M7QKT8_BRAPC</name>
<comment type="caution">
    <text evidence="1">The sequence shown here is derived from an EMBL/GenBank/DDBJ whole genome shotgun (WGS) entry which is preliminary data.</text>
</comment>
<dbReference type="Proteomes" id="UP000276133">
    <property type="component" value="Unassembled WGS sequence"/>
</dbReference>
<reference evidence="1 2" key="1">
    <citation type="journal article" date="2018" name="Sci. Rep.">
        <title>Genomic signatures of local adaptation to the degree of environmental predictability in rotifers.</title>
        <authorList>
            <person name="Franch-Gras L."/>
            <person name="Hahn C."/>
            <person name="Garcia-Roger E.M."/>
            <person name="Carmona M.J."/>
            <person name="Serra M."/>
            <person name="Gomez A."/>
        </authorList>
    </citation>
    <scope>NUCLEOTIDE SEQUENCE [LARGE SCALE GENOMIC DNA]</scope>
    <source>
        <strain evidence="1">HYR1</strain>
    </source>
</reference>